<keyword evidence="2" id="KW-1185">Reference proteome</keyword>
<dbReference type="WBParaSite" id="PTRK_0001139400.1">
    <property type="protein sequence ID" value="PTRK_0001139400.1"/>
    <property type="gene ID" value="PTRK_0001139400"/>
</dbReference>
<protein>
    <submittedName>
        <fullName evidence="3">ShKT domain-containing protein</fullName>
    </submittedName>
</protein>
<organism evidence="2 3">
    <name type="scientific">Parastrongyloides trichosuri</name>
    <name type="common">Possum-specific nematode worm</name>
    <dbReference type="NCBI Taxonomy" id="131310"/>
    <lineage>
        <taxon>Eukaryota</taxon>
        <taxon>Metazoa</taxon>
        <taxon>Ecdysozoa</taxon>
        <taxon>Nematoda</taxon>
        <taxon>Chromadorea</taxon>
        <taxon>Rhabditida</taxon>
        <taxon>Tylenchina</taxon>
        <taxon>Panagrolaimomorpha</taxon>
        <taxon>Strongyloidoidea</taxon>
        <taxon>Strongyloididae</taxon>
        <taxon>Parastrongyloides</taxon>
    </lineage>
</organism>
<evidence type="ECO:0000313" key="3">
    <source>
        <dbReference type="WBParaSite" id="PTRK_0001139400.1"/>
    </source>
</evidence>
<feature type="domain" description="ShKT" evidence="1">
    <location>
        <begin position="91"/>
        <end position="121"/>
    </location>
</feature>
<name>A0A0N4ZSB3_PARTI</name>
<dbReference type="Proteomes" id="UP000038045">
    <property type="component" value="Unplaced"/>
</dbReference>
<proteinExistence type="predicted"/>
<dbReference type="Pfam" id="PF01549">
    <property type="entry name" value="ShK"/>
    <property type="match status" value="1"/>
</dbReference>
<sequence>MKVIFLQPCTLHKDCVFDSCSFKGSLKGFCVRICDPNSSPSDCGIKSSCISRLDLSQTKPYSISSQYNYETLVLKKHTEQVICKDNVTGGMNDCQHLVQFCTNIIFNPMIISKCTKTCGYCSKREGTYSGNSRYKVVNMKFNCNM</sequence>
<evidence type="ECO:0000259" key="1">
    <source>
        <dbReference type="Pfam" id="PF01549"/>
    </source>
</evidence>
<evidence type="ECO:0000313" key="2">
    <source>
        <dbReference type="Proteomes" id="UP000038045"/>
    </source>
</evidence>
<reference evidence="3" key="1">
    <citation type="submission" date="2017-02" db="UniProtKB">
        <authorList>
            <consortium name="WormBaseParasite"/>
        </authorList>
    </citation>
    <scope>IDENTIFICATION</scope>
</reference>
<dbReference type="InterPro" id="IPR003582">
    <property type="entry name" value="ShKT_dom"/>
</dbReference>
<dbReference type="AlphaFoldDB" id="A0A0N4ZSB3"/>
<accession>A0A0N4ZSB3</accession>
<dbReference type="Gene3D" id="1.10.10.1870">
    <property type="entry name" value="ShTK domain-like"/>
    <property type="match status" value="1"/>
</dbReference>